<dbReference type="AlphaFoldDB" id="A0A1E7ESZ4"/>
<dbReference type="GO" id="GO:0003755">
    <property type="term" value="F:peptidyl-prolyl cis-trans isomerase activity"/>
    <property type="evidence" value="ECO:0007669"/>
    <property type="project" value="InterPro"/>
</dbReference>
<evidence type="ECO:0000259" key="2">
    <source>
        <dbReference type="PROSITE" id="PS50072"/>
    </source>
</evidence>
<keyword evidence="1" id="KW-0732">Signal</keyword>
<reference evidence="3 4" key="1">
    <citation type="submission" date="2016-09" db="EMBL/GenBank/DDBJ databases">
        <title>Extensive genetic diversity and differential bi-allelic expression allows diatom success in the polar Southern Ocean.</title>
        <authorList>
            <consortium name="DOE Joint Genome Institute"/>
            <person name="Mock T."/>
            <person name="Otillar R.P."/>
            <person name="Strauss J."/>
            <person name="Dupont C."/>
            <person name="Frickenhaus S."/>
            <person name="Maumus F."/>
            <person name="Mcmullan M."/>
            <person name="Sanges R."/>
            <person name="Schmutz J."/>
            <person name="Toseland A."/>
            <person name="Valas R."/>
            <person name="Veluchamy A."/>
            <person name="Ward B.J."/>
            <person name="Allen A."/>
            <person name="Barry K."/>
            <person name="Falciatore A."/>
            <person name="Ferrante M."/>
            <person name="Fortunato A.E."/>
            <person name="Gloeckner G."/>
            <person name="Gruber A."/>
            <person name="Hipkin R."/>
            <person name="Janech M."/>
            <person name="Kroth P."/>
            <person name="Leese F."/>
            <person name="Lindquist E."/>
            <person name="Lyon B.R."/>
            <person name="Martin J."/>
            <person name="Mayer C."/>
            <person name="Parker M."/>
            <person name="Quesneville H."/>
            <person name="Raymond J."/>
            <person name="Uhlig C."/>
            <person name="Valentin K.U."/>
            <person name="Worden A.Z."/>
            <person name="Armbrust E.V."/>
            <person name="Bowler C."/>
            <person name="Green B."/>
            <person name="Moulton V."/>
            <person name="Van Oosterhout C."/>
            <person name="Grigoriev I."/>
        </authorList>
    </citation>
    <scope>NUCLEOTIDE SEQUENCE [LARGE SCALE GENOMIC DNA]</scope>
    <source>
        <strain evidence="3 4">CCMP1102</strain>
    </source>
</reference>
<dbReference type="PROSITE" id="PS50072">
    <property type="entry name" value="CSA_PPIASE_2"/>
    <property type="match status" value="1"/>
</dbReference>
<dbReference type="EMBL" id="KV784378">
    <property type="protein sequence ID" value="OEU08989.1"/>
    <property type="molecule type" value="Genomic_DNA"/>
</dbReference>
<organism evidence="3 4">
    <name type="scientific">Fragilariopsis cylindrus CCMP1102</name>
    <dbReference type="NCBI Taxonomy" id="635003"/>
    <lineage>
        <taxon>Eukaryota</taxon>
        <taxon>Sar</taxon>
        <taxon>Stramenopiles</taxon>
        <taxon>Ochrophyta</taxon>
        <taxon>Bacillariophyta</taxon>
        <taxon>Bacillariophyceae</taxon>
        <taxon>Bacillariophycidae</taxon>
        <taxon>Bacillariales</taxon>
        <taxon>Bacillariaceae</taxon>
        <taxon>Fragilariopsis</taxon>
    </lineage>
</organism>
<evidence type="ECO:0000256" key="1">
    <source>
        <dbReference type="SAM" id="SignalP"/>
    </source>
</evidence>
<evidence type="ECO:0000313" key="4">
    <source>
        <dbReference type="Proteomes" id="UP000095751"/>
    </source>
</evidence>
<accession>A0A1E7ESZ4</accession>
<dbReference type="InterPro" id="IPR029000">
    <property type="entry name" value="Cyclophilin-like_dom_sf"/>
</dbReference>
<protein>
    <recommendedName>
        <fullName evidence="2">PPIase cyclophilin-type domain-containing protein</fullName>
    </recommendedName>
</protein>
<feature type="chain" id="PRO_5009192301" description="PPIase cyclophilin-type domain-containing protein" evidence="1">
    <location>
        <begin position="24"/>
        <end position="295"/>
    </location>
</feature>
<sequence>MRAGTACISIPLLQSMSPDLVLAASSDQRCDPADPRCGADGKLLSDGEEKNRIKPIPRVTNKITHVVQLVVDVGERREEVGFLRFGLYGDDCPINVRAMIQFLTMIGITGVGKEQDEFENDIDVITQPVSLLFGGIVPSICPGQGVEFGVPSQNKAFAKSRGLVKAGNNFLPQSRPLSSQKEVSARTHTAAGLISVPEKGIGYGNGNGPIDEAYANAFLITASEESSELFDTKLHRRVIGQIIDNESMEFLARLASLPIQRNKGTPLLKVTVLDAGVQKVGASSTTPTTTKNKKK</sequence>
<dbReference type="Gene3D" id="2.40.100.10">
    <property type="entry name" value="Cyclophilin-like"/>
    <property type="match status" value="1"/>
</dbReference>
<keyword evidence="4" id="KW-1185">Reference proteome</keyword>
<dbReference type="OrthoDB" id="44978at2759"/>
<name>A0A1E7ESZ4_9STRA</name>
<dbReference type="InterPro" id="IPR002130">
    <property type="entry name" value="Cyclophilin-type_PPIase_dom"/>
</dbReference>
<evidence type="ECO:0000313" key="3">
    <source>
        <dbReference type="EMBL" id="OEU08989.1"/>
    </source>
</evidence>
<dbReference type="Proteomes" id="UP000095751">
    <property type="component" value="Unassembled WGS sequence"/>
</dbReference>
<dbReference type="InParanoid" id="A0A1E7ESZ4"/>
<gene>
    <name evidence="3" type="ORF">FRACYDRAFT_249334</name>
</gene>
<proteinExistence type="predicted"/>
<feature type="signal peptide" evidence="1">
    <location>
        <begin position="1"/>
        <end position="23"/>
    </location>
</feature>
<feature type="domain" description="PPIase cyclophilin-type" evidence="2">
    <location>
        <begin position="70"/>
        <end position="277"/>
    </location>
</feature>
<dbReference type="KEGG" id="fcy:FRACYDRAFT_249334"/>